<evidence type="ECO:0000256" key="2">
    <source>
        <dbReference type="ARBA" id="ARBA00022598"/>
    </source>
</evidence>
<evidence type="ECO:0000313" key="6">
    <source>
        <dbReference type="Proteomes" id="UP000198287"/>
    </source>
</evidence>
<dbReference type="EMBL" id="LNIX01000021">
    <property type="protein sequence ID" value="OXA43692.1"/>
    <property type="molecule type" value="Genomic_DNA"/>
</dbReference>
<dbReference type="InterPro" id="IPR042099">
    <property type="entry name" value="ANL_N_sf"/>
</dbReference>
<dbReference type="SUPFAM" id="SSF56801">
    <property type="entry name" value="Acetyl-CoA synthetase-like"/>
    <property type="match status" value="1"/>
</dbReference>
<reference evidence="5 6" key="1">
    <citation type="submission" date="2015-12" db="EMBL/GenBank/DDBJ databases">
        <title>The genome of Folsomia candida.</title>
        <authorList>
            <person name="Faddeeva A."/>
            <person name="Derks M.F."/>
            <person name="Anvar Y."/>
            <person name="Smit S."/>
            <person name="Van Straalen N."/>
            <person name="Roelofs D."/>
        </authorList>
    </citation>
    <scope>NUCLEOTIDE SEQUENCE [LARGE SCALE GENOMIC DNA]</scope>
    <source>
        <strain evidence="5 6">VU population</strain>
        <tissue evidence="5">Whole body</tissue>
    </source>
</reference>
<evidence type="ECO:0000256" key="4">
    <source>
        <dbReference type="ARBA" id="ARBA00022840"/>
    </source>
</evidence>
<comment type="caution">
    <text evidence="5">The sequence shown here is derived from an EMBL/GenBank/DDBJ whole genome shotgun (WGS) entry which is preliminary data.</text>
</comment>
<keyword evidence="2" id="KW-0436">Ligase</keyword>
<comment type="similarity">
    <text evidence="1">Belongs to the ATP-dependent AMP-binding enzyme family.</text>
</comment>
<dbReference type="GO" id="GO:0005324">
    <property type="term" value="F:long-chain fatty acid transmembrane transporter activity"/>
    <property type="evidence" value="ECO:0007669"/>
    <property type="project" value="TreeGrafter"/>
</dbReference>
<dbReference type="PANTHER" id="PTHR43107:SF15">
    <property type="entry name" value="FATTY ACID TRANSPORT PROTEIN 3, ISOFORM A"/>
    <property type="match status" value="1"/>
</dbReference>
<evidence type="ECO:0000256" key="1">
    <source>
        <dbReference type="ARBA" id="ARBA00006432"/>
    </source>
</evidence>
<accession>A0A226DDQ3</accession>
<organism evidence="5 6">
    <name type="scientific">Folsomia candida</name>
    <name type="common">Springtail</name>
    <dbReference type="NCBI Taxonomy" id="158441"/>
    <lineage>
        <taxon>Eukaryota</taxon>
        <taxon>Metazoa</taxon>
        <taxon>Ecdysozoa</taxon>
        <taxon>Arthropoda</taxon>
        <taxon>Hexapoda</taxon>
        <taxon>Collembola</taxon>
        <taxon>Entomobryomorpha</taxon>
        <taxon>Isotomoidea</taxon>
        <taxon>Isotomidae</taxon>
        <taxon>Proisotominae</taxon>
        <taxon>Folsomia</taxon>
    </lineage>
</organism>
<dbReference type="GO" id="GO:0004467">
    <property type="term" value="F:long-chain fatty acid-CoA ligase activity"/>
    <property type="evidence" value="ECO:0007669"/>
    <property type="project" value="TreeGrafter"/>
</dbReference>
<sequence length="204" mass="23645">MNQDGHEHELYLSSFQTKCTRYLYNQPDRPEDKLHQVKTFFGNGVNPAIWEKFVERFNNIQIKEIFGATEGNCNLIWALGFLPYFFAKVDDATGEIVRDKNGFAIHVKVGEAGELLGQISSNPMRQFDGYTDKEATKKKIATNIRSKDDQWFRTGDLLELDEYGYWYFKDRSGDTFRWKGKQESNPSVDTSLKSLRIRSEFGAK</sequence>
<keyword evidence="3" id="KW-0547">Nucleotide-binding</keyword>
<dbReference type="GO" id="GO:0005524">
    <property type="term" value="F:ATP binding"/>
    <property type="evidence" value="ECO:0007669"/>
    <property type="project" value="UniProtKB-KW"/>
</dbReference>
<keyword evidence="4" id="KW-0067">ATP-binding</keyword>
<dbReference type="Proteomes" id="UP000198287">
    <property type="component" value="Unassembled WGS sequence"/>
</dbReference>
<gene>
    <name evidence="5" type="ORF">Fcan01_21629</name>
</gene>
<dbReference type="GO" id="GO:0005789">
    <property type="term" value="C:endoplasmic reticulum membrane"/>
    <property type="evidence" value="ECO:0007669"/>
    <property type="project" value="TreeGrafter"/>
</dbReference>
<dbReference type="AlphaFoldDB" id="A0A226DDQ3"/>
<dbReference type="Gene3D" id="3.40.50.12780">
    <property type="entry name" value="N-terminal domain of ligase-like"/>
    <property type="match status" value="1"/>
</dbReference>
<dbReference type="GO" id="GO:0044539">
    <property type="term" value="P:long-chain fatty acid import into cell"/>
    <property type="evidence" value="ECO:0007669"/>
    <property type="project" value="TreeGrafter"/>
</dbReference>
<protein>
    <submittedName>
        <fullName evidence="5">Long-chain fatty acid transport protein 1</fullName>
    </submittedName>
</protein>
<evidence type="ECO:0000313" key="5">
    <source>
        <dbReference type="EMBL" id="OXA43692.1"/>
    </source>
</evidence>
<keyword evidence="6" id="KW-1185">Reference proteome</keyword>
<dbReference type="PANTHER" id="PTHR43107">
    <property type="entry name" value="LONG-CHAIN FATTY ACID TRANSPORT PROTEIN"/>
    <property type="match status" value="1"/>
</dbReference>
<evidence type="ECO:0000256" key="3">
    <source>
        <dbReference type="ARBA" id="ARBA00022741"/>
    </source>
</evidence>
<proteinExistence type="inferred from homology"/>
<name>A0A226DDQ3_FOLCA</name>
<dbReference type="GO" id="GO:0005886">
    <property type="term" value="C:plasma membrane"/>
    <property type="evidence" value="ECO:0007669"/>
    <property type="project" value="TreeGrafter"/>
</dbReference>
<dbReference type="STRING" id="158441.A0A226DDQ3"/>